<sequence length="150" mass="17389">MEDWDIVFGTNLGNIWVYQNYRLFSPESTYSESILHRSMRMVEKFGRACSLQRKGRFQAPLHGQFVTHWEVPPMGWVKENSDGSRNISSADAMARLVHPRPLDYQSWWEPPLVVRDVLLADERHVAPMDTTDASCVCFPLQRAYDDPENS</sequence>
<organism evidence="1 2">
    <name type="scientific">Hibiscus sabdariffa</name>
    <name type="common">roselle</name>
    <dbReference type="NCBI Taxonomy" id="183260"/>
    <lineage>
        <taxon>Eukaryota</taxon>
        <taxon>Viridiplantae</taxon>
        <taxon>Streptophyta</taxon>
        <taxon>Embryophyta</taxon>
        <taxon>Tracheophyta</taxon>
        <taxon>Spermatophyta</taxon>
        <taxon>Magnoliopsida</taxon>
        <taxon>eudicotyledons</taxon>
        <taxon>Gunneridae</taxon>
        <taxon>Pentapetalae</taxon>
        <taxon>rosids</taxon>
        <taxon>malvids</taxon>
        <taxon>Malvales</taxon>
        <taxon>Malvaceae</taxon>
        <taxon>Malvoideae</taxon>
        <taxon>Hibiscus</taxon>
    </lineage>
</organism>
<dbReference type="Proteomes" id="UP001472677">
    <property type="component" value="Unassembled WGS sequence"/>
</dbReference>
<evidence type="ECO:0000313" key="1">
    <source>
        <dbReference type="EMBL" id="KAK8579043.1"/>
    </source>
</evidence>
<proteinExistence type="predicted"/>
<keyword evidence="2" id="KW-1185">Reference proteome</keyword>
<comment type="caution">
    <text evidence="1">The sequence shown here is derived from an EMBL/GenBank/DDBJ whole genome shotgun (WGS) entry which is preliminary data.</text>
</comment>
<name>A0ABR2FDN2_9ROSI</name>
<gene>
    <name evidence="1" type="ORF">V6N12_069378</name>
</gene>
<protein>
    <submittedName>
        <fullName evidence="1">Uncharacterized protein</fullName>
    </submittedName>
</protein>
<evidence type="ECO:0000313" key="2">
    <source>
        <dbReference type="Proteomes" id="UP001472677"/>
    </source>
</evidence>
<dbReference type="EMBL" id="JBBPBM010000006">
    <property type="protein sequence ID" value="KAK8579043.1"/>
    <property type="molecule type" value="Genomic_DNA"/>
</dbReference>
<reference evidence="1 2" key="1">
    <citation type="journal article" date="2024" name="G3 (Bethesda)">
        <title>Genome assembly of Hibiscus sabdariffa L. provides insights into metabolisms of medicinal natural products.</title>
        <authorList>
            <person name="Kim T."/>
        </authorList>
    </citation>
    <scope>NUCLEOTIDE SEQUENCE [LARGE SCALE GENOMIC DNA]</scope>
    <source>
        <strain evidence="1">TK-2024</strain>
        <tissue evidence="1">Old leaves</tissue>
    </source>
</reference>
<accession>A0ABR2FDN2</accession>